<feature type="domain" description="Peptidase S9 prolyl oligopeptidase catalytic" evidence="1">
    <location>
        <begin position="549"/>
        <end position="746"/>
    </location>
</feature>
<dbReference type="GO" id="GO:0008239">
    <property type="term" value="F:dipeptidyl-peptidase activity"/>
    <property type="evidence" value="ECO:0007669"/>
    <property type="project" value="TreeGrafter"/>
</dbReference>
<dbReference type="InterPro" id="IPR029058">
    <property type="entry name" value="AB_hydrolase_fold"/>
</dbReference>
<evidence type="ECO:0000313" key="3">
    <source>
        <dbReference type="EMBL" id="AXJ00880.1"/>
    </source>
</evidence>
<name>A0A345UK78_9BACT</name>
<dbReference type="PANTHER" id="PTHR11731:SF193">
    <property type="entry name" value="DIPEPTIDYL PEPTIDASE 9"/>
    <property type="match status" value="1"/>
</dbReference>
<dbReference type="SUPFAM" id="SSF82171">
    <property type="entry name" value="DPP6 N-terminal domain-like"/>
    <property type="match status" value="1"/>
</dbReference>
<keyword evidence="4" id="KW-1185">Reference proteome</keyword>
<dbReference type="KEGG" id="cprv:CYPRO_1629"/>
<dbReference type="SUPFAM" id="SSF53474">
    <property type="entry name" value="alpha/beta-Hydrolases"/>
    <property type="match status" value="1"/>
</dbReference>
<feature type="domain" description="Dipeptidylpeptidase IV N-terminal" evidence="2">
    <location>
        <begin position="115"/>
        <end position="459"/>
    </location>
</feature>
<dbReference type="Gene3D" id="2.140.10.30">
    <property type="entry name" value="Dipeptidylpeptidase IV, N-terminal domain"/>
    <property type="match status" value="1"/>
</dbReference>
<proteinExistence type="predicted"/>
<dbReference type="EMBL" id="CP027806">
    <property type="protein sequence ID" value="AXJ00880.1"/>
    <property type="molecule type" value="Genomic_DNA"/>
</dbReference>
<dbReference type="Pfam" id="PF00326">
    <property type="entry name" value="Peptidase_S9"/>
    <property type="match status" value="1"/>
</dbReference>
<dbReference type="Gene3D" id="3.40.50.1820">
    <property type="entry name" value="alpha/beta hydrolase"/>
    <property type="match status" value="1"/>
</dbReference>
<gene>
    <name evidence="3" type="ORF">CYPRO_1629</name>
</gene>
<dbReference type="InterPro" id="IPR001375">
    <property type="entry name" value="Peptidase_S9_cat"/>
</dbReference>
<dbReference type="Pfam" id="PF00930">
    <property type="entry name" value="DPPIV_N"/>
    <property type="match status" value="1"/>
</dbReference>
<dbReference type="InterPro" id="IPR002469">
    <property type="entry name" value="Peptidase_S9B_N"/>
</dbReference>
<sequence>MYAPLRLAGLLILFVVMQPFTGLAQSQTQDLQRYASLQQALFSAGNLSGGNGPASVNWIAGGDRFSYMTRNAETGLSEIYTFDPATGEDVLVFDGSAVTFPGSEVPFAFRSFQWSDDARFIIFQTNFEPIYRYSGTADYFYYALEDQSLELVASRAFTAELSPDGIKVAYHKDGNMFVYDLLTQTERQLTFGDEENVFYGRFGWVYEEEFGLVQAWKWSHDSRYLAFWKSDEREVPLFRTTDFEGTHPEWFEIPFPKVGDTNPTVEIGVIDISSGELSWMDLDLQDGLVPRIYWTADPEKLAVTTMNRAQTELSVYLKDVRTGTGPRVMHEQGEAWIDVFDFFAGIDDYFFFPQETESFFWISDRDGWKHLYHYSYTGELIRQVTSGDWQVTFVHAVDPENEIIYFTSTEVSPLERHLYRIGFDGSGKERLTEVPGRHRVDMGPNGRYFIDRYSNTELPRQVELWGTAPLRMIQKLEDNAGVLRFLEQFEYAPRQLFSFETSEGVPLDGYLILPPDFDESQSYPLLLSVYGGPSAQGVYNEFETNGFSQYLAQQGYVIANVNNRGSGGYGRDFEKSVFLQLGLLEARDFAETARWLSENHDWIDGDRMAIYGHSYGGYVSALTMALEPGVFQSAIVAAPVTDWRLYDTIYTERYMGLLDENLEGYIQSSVMTHVSNIEGQLLLVHSAMDENVHLQNTMQLVTALINAGKDADLRIYPPGNHSVAFNLPSYLLLYETYFDFLERTIGGRSR</sequence>
<dbReference type="RefSeq" id="WP_240644864.1">
    <property type="nucleotide sequence ID" value="NZ_CP027806.1"/>
</dbReference>
<dbReference type="Proteomes" id="UP000254808">
    <property type="component" value="Chromosome"/>
</dbReference>
<accession>A0A345UK78</accession>
<dbReference type="InterPro" id="IPR050278">
    <property type="entry name" value="Serine_Prot_S9B/DPPIV"/>
</dbReference>
<dbReference type="PANTHER" id="PTHR11731">
    <property type="entry name" value="PROTEASE FAMILY S9B,C DIPEPTIDYL-PEPTIDASE IV-RELATED"/>
    <property type="match status" value="1"/>
</dbReference>
<evidence type="ECO:0000313" key="4">
    <source>
        <dbReference type="Proteomes" id="UP000254808"/>
    </source>
</evidence>
<dbReference type="GO" id="GO:0008236">
    <property type="term" value="F:serine-type peptidase activity"/>
    <property type="evidence" value="ECO:0007669"/>
    <property type="project" value="InterPro"/>
</dbReference>
<protein>
    <submittedName>
        <fullName evidence="3">Dipeptidyl-peptidase-4</fullName>
    </submittedName>
</protein>
<reference evidence="3 4" key="1">
    <citation type="submission" date="2018-03" db="EMBL/GenBank/DDBJ databases">
        <title>Phenotypic and genomic properties of Cyclonatronum proteinivorum gen. nov., sp. nov., a haloalkaliphilic bacteroidete from soda lakes possessing Na+-translocating rhodopsin.</title>
        <authorList>
            <person name="Toshchakov S.V."/>
            <person name="Korzhenkov A."/>
            <person name="Samarov N.I."/>
            <person name="Kublanov I.V."/>
            <person name="Muntyan M.S."/>
            <person name="Sorokin D.Y."/>
        </authorList>
    </citation>
    <scope>NUCLEOTIDE SEQUENCE [LARGE SCALE GENOMIC DNA]</scope>
    <source>
        <strain evidence="3 4">Omega</strain>
    </source>
</reference>
<organism evidence="3 4">
    <name type="scientific">Cyclonatronum proteinivorum</name>
    <dbReference type="NCBI Taxonomy" id="1457365"/>
    <lineage>
        <taxon>Bacteria</taxon>
        <taxon>Pseudomonadati</taxon>
        <taxon>Balneolota</taxon>
        <taxon>Balneolia</taxon>
        <taxon>Balneolales</taxon>
        <taxon>Cyclonatronaceae</taxon>
        <taxon>Cyclonatronum</taxon>
    </lineage>
</organism>
<dbReference type="AlphaFoldDB" id="A0A345UK78"/>
<dbReference type="GO" id="GO:0006508">
    <property type="term" value="P:proteolysis"/>
    <property type="evidence" value="ECO:0007669"/>
    <property type="project" value="InterPro"/>
</dbReference>
<evidence type="ECO:0000259" key="1">
    <source>
        <dbReference type="Pfam" id="PF00326"/>
    </source>
</evidence>
<evidence type="ECO:0000259" key="2">
    <source>
        <dbReference type="Pfam" id="PF00930"/>
    </source>
</evidence>